<dbReference type="GO" id="GO:0009451">
    <property type="term" value="P:RNA modification"/>
    <property type="evidence" value="ECO:0007669"/>
    <property type="project" value="InterPro"/>
</dbReference>
<dbReference type="Pfam" id="PF01535">
    <property type="entry name" value="PPR"/>
    <property type="match status" value="6"/>
</dbReference>
<feature type="repeat" description="PPR" evidence="5">
    <location>
        <begin position="78"/>
        <end position="112"/>
    </location>
</feature>
<dbReference type="Pfam" id="PF01453">
    <property type="entry name" value="B_lectin"/>
    <property type="match status" value="1"/>
</dbReference>
<dbReference type="InterPro" id="IPR046960">
    <property type="entry name" value="PPR_At4g14850-like_plant"/>
</dbReference>
<organism evidence="7 8">
    <name type="scientific">Phaseolus angularis</name>
    <name type="common">Azuki bean</name>
    <name type="synonym">Vigna angularis</name>
    <dbReference type="NCBI Taxonomy" id="3914"/>
    <lineage>
        <taxon>Eukaryota</taxon>
        <taxon>Viridiplantae</taxon>
        <taxon>Streptophyta</taxon>
        <taxon>Embryophyta</taxon>
        <taxon>Tracheophyta</taxon>
        <taxon>Spermatophyta</taxon>
        <taxon>Magnoliopsida</taxon>
        <taxon>eudicotyledons</taxon>
        <taxon>Gunneridae</taxon>
        <taxon>Pentapetalae</taxon>
        <taxon>rosids</taxon>
        <taxon>fabids</taxon>
        <taxon>Fabales</taxon>
        <taxon>Fabaceae</taxon>
        <taxon>Papilionoideae</taxon>
        <taxon>50 kb inversion clade</taxon>
        <taxon>NPAAA clade</taxon>
        <taxon>indigoferoid/millettioid clade</taxon>
        <taxon>Phaseoleae</taxon>
        <taxon>Vigna</taxon>
    </lineage>
</organism>
<keyword evidence="4" id="KW-0325">Glycoprotein</keyword>
<dbReference type="NCBIfam" id="TIGR00756">
    <property type="entry name" value="PPR"/>
    <property type="match status" value="4"/>
</dbReference>
<feature type="repeat" description="PPR" evidence="5">
    <location>
        <begin position="509"/>
        <end position="543"/>
    </location>
</feature>
<evidence type="ECO:0000256" key="1">
    <source>
        <dbReference type="ARBA" id="ARBA00022729"/>
    </source>
</evidence>
<evidence type="ECO:0000256" key="5">
    <source>
        <dbReference type="PROSITE-ProRule" id="PRU00708"/>
    </source>
</evidence>
<accession>A0A8T0KC03</accession>
<dbReference type="Gene3D" id="1.25.40.10">
    <property type="entry name" value="Tetratricopeptide repeat domain"/>
    <property type="match status" value="5"/>
</dbReference>
<feature type="repeat" description="PPR" evidence="5">
    <location>
        <begin position="178"/>
        <end position="212"/>
    </location>
</feature>
<proteinExistence type="predicted"/>
<evidence type="ECO:0000313" key="8">
    <source>
        <dbReference type="Proteomes" id="UP000743370"/>
    </source>
</evidence>
<protein>
    <submittedName>
        <fullName evidence="7">Pentatricopeptide repeat-containing protein</fullName>
    </submittedName>
</protein>
<dbReference type="PROSITE" id="PS51375">
    <property type="entry name" value="PPR"/>
    <property type="match status" value="4"/>
</dbReference>
<evidence type="ECO:0000313" key="7">
    <source>
        <dbReference type="EMBL" id="KAG2397114.1"/>
    </source>
</evidence>
<feature type="domain" description="Bulb-type lectin" evidence="6">
    <location>
        <begin position="707"/>
        <end position="773"/>
    </location>
</feature>
<reference evidence="7 8" key="1">
    <citation type="submission" date="2020-05" db="EMBL/GenBank/DDBJ databases">
        <title>Vigna angularis (adzuki bean) Var. LongXiaoDou No. 4 denovo assembly.</title>
        <authorList>
            <person name="Xiang H."/>
        </authorList>
    </citation>
    <scope>NUCLEOTIDE SEQUENCE [LARGE SCALE GENOMIC DNA]</scope>
    <source>
        <tissue evidence="7">Leaf</tissue>
    </source>
</reference>
<name>A0A8T0KC03_PHAAN</name>
<dbReference type="PANTHER" id="PTHR47926:SF347">
    <property type="entry name" value="PENTATRICOPEPTIDE REPEAT-CONTAINING PROTEIN"/>
    <property type="match status" value="1"/>
</dbReference>
<dbReference type="PANTHER" id="PTHR47926">
    <property type="entry name" value="PENTATRICOPEPTIDE REPEAT-CONTAINING PROTEIN"/>
    <property type="match status" value="1"/>
</dbReference>
<dbReference type="InterPro" id="IPR001480">
    <property type="entry name" value="Bulb-type_lectin_dom"/>
</dbReference>
<dbReference type="Pfam" id="PF13041">
    <property type="entry name" value="PPR_2"/>
    <property type="match status" value="3"/>
</dbReference>
<evidence type="ECO:0000256" key="2">
    <source>
        <dbReference type="ARBA" id="ARBA00022737"/>
    </source>
</evidence>
<keyword evidence="2" id="KW-0677">Repeat</keyword>
<dbReference type="FunFam" id="1.25.40.10:FF:001096">
    <property type="entry name" value="Pentatricopeptide repeat-containing protein"/>
    <property type="match status" value="1"/>
</dbReference>
<evidence type="ECO:0000256" key="3">
    <source>
        <dbReference type="ARBA" id="ARBA00023157"/>
    </source>
</evidence>
<keyword evidence="3" id="KW-1015">Disulfide bond</keyword>
<keyword evidence="1" id="KW-0732">Signal</keyword>
<dbReference type="InterPro" id="IPR036426">
    <property type="entry name" value="Bulb-type_lectin_dom_sf"/>
</dbReference>
<dbReference type="InterPro" id="IPR011990">
    <property type="entry name" value="TPR-like_helical_dom_sf"/>
</dbReference>
<dbReference type="GO" id="GO:0003723">
    <property type="term" value="F:RNA binding"/>
    <property type="evidence" value="ECO:0007669"/>
    <property type="project" value="InterPro"/>
</dbReference>
<gene>
    <name evidence="7" type="ORF">HKW66_Vig0146500</name>
</gene>
<dbReference type="InterPro" id="IPR002885">
    <property type="entry name" value="PPR_rpt"/>
</dbReference>
<evidence type="ECO:0000256" key="4">
    <source>
        <dbReference type="ARBA" id="ARBA00023180"/>
    </source>
</evidence>
<dbReference type="SUPFAM" id="SSF51110">
    <property type="entry name" value="alpha-D-mannose-specific plant lectins"/>
    <property type="match status" value="1"/>
</dbReference>
<evidence type="ECO:0000259" key="6">
    <source>
        <dbReference type="Pfam" id="PF01453"/>
    </source>
</evidence>
<dbReference type="AlphaFoldDB" id="A0A8T0KC03"/>
<dbReference type="Gene3D" id="2.90.10.30">
    <property type="match status" value="1"/>
</dbReference>
<feature type="repeat" description="PPR" evidence="5">
    <location>
        <begin position="280"/>
        <end position="314"/>
    </location>
</feature>
<dbReference type="EMBL" id="JABFOF010000005">
    <property type="protein sequence ID" value="KAG2397114.1"/>
    <property type="molecule type" value="Genomic_DNA"/>
</dbReference>
<comment type="caution">
    <text evidence="7">The sequence shown here is derived from an EMBL/GenBank/DDBJ whole genome shotgun (WGS) entry which is preliminary data.</text>
</comment>
<dbReference type="Proteomes" id="UP000743370">
    <property type="component" value="Unassembled WGS sequence"/>
</dbReference>
<sequence>MSSNRRGFRHGRLLLHLLEKCSTILSSKTVECLHALSVTIGPIRKQSIFVHNSILSSYISLGEVLHARKMFNGMPRRTVVSYNTLITAYCRLGDVDDALDLLSHMRRSGFAPTQYTLTGLLSCEFLNLSLGAQLQALSIRNGLFDADSFVGTALLGLFGRHGCWEEVFSAFEYMPQKSLVTWNSMISLLGHNGFVEECKILFHDLVRTGMSFSESSFVAVLSGLVYSEEDLEYGQQIHGLMVKCGFSCEITALNSLISAYVKCKAMFAVERLFEQVPVQNVVSWNIVMDALVKGERPMTALELFLNILSRGLMPTQVTFVAVIESCSCLRILVFGESVHAKVIRSGFETDVIVGTVLIDFYAKCDNLISAHKCFDQIEEKNLVSRNALIVGYSNICSSIAILLLKEMLQLGYSPNEFSFSAVTKSSSASGLHQLHGLIIRTGYASNEYVLSSLVMSYTRNGLINEALSFVEEFENPLPVVSSNIIAGIYNRTCQYYDAIKLLSLLEEPDVVSWNIVISAWARSNDYDKVFSLFKHMHSACILPDSYTFMSVLSGCTKLCRLDLGSSLHGLAIKTNLADASSFNDVVSDDLNVISASDFDNADSDFMPAVQYGFNDVPAFYINFTAVDFHNNTSYCSKSMVEPVVDNHTDFNEITAVHTDFIAVDVLIDNNVAVVGEFHASVSDLDVVDFITATADYDFNASAPAGSQVRITSAGLTLSGPKGNSIWASNLASVVSVGSMLDTGNFVLLTGNFEKVWQNFEHPTDTLLPTQSLQPEGTLTSRLTDTNYTTGRFQLYFKEGNVLLSPLAWPSPLLYDSYYVLDASGAALTLLFNELGNIYVNTTNGTIIQPQGSNGISWISILR</sequence>